<dbReference type="Gene3D" id="3.40.50.2000">
    <property type="entry name" value="Glycogen Phosphorylase B"/>
    <property type="match status" value="1"/>
</dbReference>
<dbReference type="EC" id="2.4.-.-" evidence="3"/>
<dbReference type="PANTHER" id="PTHR46401">
    <property type="entry name" value="GLYCOSYLTRANSFERASE WBBK-RELATED"/>
    <property type="match status" value="1"/>
</dbReference>
<dbReference type="Pfam" id="PF00534">
    <property type="entry name" value="Glycos_transf_1"/>
    <property type="match status" value="1"/>
</dbReference>
<gene>
    <name evidence="3" type="ORF">ACFQ39_10760</name>
</gene>
<proteinExistence type="predicted"/>
<dbReference type="GO" id="GO:0016757">
    <property type="term" value="F:glycosyltransferase activity"/>
    <property type="evidence" value="ECO:0007669"/>
    <property type="project" value="UniProtKB-KW"/>
</dbReference>
<comment type="caution">
    <text evidence="3">The sequence shown here is derived from an EMBL/GenBank/DDBJ whole genome shotgun (WGS) entry which is preliminary data.</text>
</comment>
<organism evidence="3 4">
    <name type="scientific">Namhaeicola litoreus</name>
    <dbReference type="NCBI Taxonomy" id="1052145"/>
    <lineage>
        <taxon>Bacteria</taxon>
        <taxon>Pseudomonadati</taxon>
        <taxon>Bacteroidota</taxon>
        <taxon>Flavobacteriia</taxon>
        <taxon>Flavobacteriales</taxon>
        <taxon>Flavobacteriaceae</taxon>
        <taxon>Namhaeicola</taxon>
    </lineage>
</organism>
<dbReference type="PANTHER" id="PTHR46401:SF2">
    <property type="entry name" value="GLYCOSYLTRANSFERASE WBBK-RELATED"/>
    <property type="match status" value="1"/>
</dbReference>
<dbReference type="EMBL" id="JBHTMY010000003">
    <property type="protein sequence ID" value="MFD1316100.1"/>
    <property type="molecule type" value="Genomic_DNA"/>
</dbReference>
<keyword evidence="4" id="KW-1185">Reference proteome</keyword>
<dbReference type="Proteomes" id="UP001597201">
    <property type="component" value="Unassembled WGS sequence"/>
</dbReference>
<feature type="domain" description="Glycosyl transferase family 1" evidence="2">
    <location>
        <begin position="164"/>
        <end position="315"/>
    </location>
</feature>
<evidence type="ECO:0000256" key="1">
    <source>
        <dbReference type="ARBA" id="ARBA00022679"/>
    </source>
</evidence>
<dbReference type="InterPro" id="IPR001296">
    <property type="entry name" value="Glyco_trans_1"/>
</dbReference>
<keyword evidence="1 3" id="KW-0808">Transferase</keyword>
<keyword evidence="3" id="KW-0328">Glycosyltransferase</keyword>
<name>A0ABW3Y3Q9_9FLAO</name>
<sequence length="351" mass="41010">MEKALGCDFYFGNNTYGSIKKMDYVLFNKMVIEFPFKIIKKPFYYLQGESKLSNLDYNYYIITGQPYDITAWILIIKNFFKGKRTYIWNHGFYGKETGIQLILKKLQAKLVTGYFLYGNYAKDLMLGMGIPQQKLKVVYNSLDYQKQFEVRKTLKHSAILKNYFNNSDSTLLFIGRLTQIKKLDLLLDALHRLNSIHKPCNLIIIGEGSECEKLRDKSERMGLSNRVWFYGACYDESILGELIYNSDLCVSPGNVGLTAIHSMGYGTPVITHDNFKNQMPEFEVIVKNKTGSFFSENNLQSLVNVIENWITMYPKKSDKVMKECFDRIDRFYNPHYQIKIFKETLFEDFTN</sequence>
<dbReference type="RefSeq" id="WP_377178898.1">
    <property type="nucleotide sequence ID" value="NZ_JBHTMY010000003.1"/>
</dbReference>
<evidence type="ECO:0000259" key="2">
    <source>
        <dbReference type="Pfam" id="PF00534"/>
    </source>
</evidence>
<accession>A0ABW3Y3Q9</accession>
<evidence type="ECO:0000313" key="4">
    <source>
        <dbReference type="Proteomes" id="UP001597201"/>
    </source>
</evidence>
<protein>
    <submittedName>
        <fullName evidence="3">Glycosyltransferase</fullName>
        <ecNumber evidence="3">2.4.-.-</ecNumber>
    </submittedName>
</protein>
<evidence type="ECO:0000313" key="3">
    <source>
        <dbReference type="EMBL" id="MFD1316100.1"/>
    </source>
</evidence>
<dbReference type="SUPFAM" id="SSF53756">
    <property type="entry name" value="UDP-Glycosyltransferase/glycogen phosphorylase"/>
    <property type="match status" value="1"/>
</dbReference>
<reference evidence="4" key="1">
    <citation type="journal article" date="2019" name="Int. J. Syst. Evol. Microbiol.">
        <title>The Global Catalogue of Microorganisms (GCM) 10K type strain sequencing project: providing services to taxonomists for standard genome sequencing and annotation.</title>
        <authorList>
            <consortium name="The Broad Institute Genomics Platform"/>
            <consortium name="The Broad Institute Genome Sequencing Center for Infectious Disease"/>
            <person name="Wu L."/>
            <person name="Ma J."/>
        </authorList>
    </citation>
    <scope>NUCLEOTIDE SEQUENCE [LARGE SCALE GENOMIC DNA]</scope>
    <source>
        <strain evidence="4">CCUG 61485</strain>
    </source>
</reference>